<evidence type="ECO:0000313" key="3">
    <source>
        <dbReference type="Proteomes" id="UP000199417"/>
    </source>
</evidence>
<evidence type="ECO:0000256" key="1">
    <source>
        <dbReference type="SAM" id="SignalP"/>
    </source>
</evidence>
<dbReference type="EMBL" id="FNAB01000003">
    <property type="protein sequence ID" value="SDD19261.1"/>
    <property type="molecule type" value="Genomic_DNA"/>
</dbReference>
<keyword evidence="1" id="KW-0732">Signal</keyword>
<dbReference type="AlphaFoldDB" id="A0A1G6SRK0"/>
<evidence type="ECO:0000313" key="2">
    <source>
        <dbReference type="EMBL" id="SDD19261.1"/>
    </source>
</evidence>
<organism evidence="2 3">
    <name type="scientific">Rhodococcus tukisamuensis</name>
    <dbReference type="NCBI Taxonomy" id="168276"/>
    <lineage>
        <taxon>Bacteria</taxon>
        <taxon>Bacillati</taxon>
        <taxon>Actinomycetota</taxon>
        <taxon>Actinomycetes</taxon>
        <taxon>Mycobacteriales</taxon>
        <taxon>Nocardiaceae</taxon>
        <taxon>Rhodococcus</taxon>
    </lineage>
</organism>
<protein>
    <recommendedName>
        <fullName evidence="4">CopC domain-containing protein</fullName>
    </recommendedName>
</protein>
<accession>A0A1G6SRK0</accession>
<feature type="chain" id="PRO_5011557218" description="CopC domain-containing protein" evidence="1">
    <location>
        <begin position="28"/>
        <end position="135"/>
    </location>
</feature>
<sequence length="135" mass="13402">MSMTRKSLSVFVFAGAACLALAPVASAATSYQITAVPPIGTIYSDTVTTLAVVVAPSPVGAAGSTPVVIDITEPDGDRRTLTAALTLGGATVATSVHEAGRYVAVLTFAPPVGDPATTTMAFDVLESPFGTGSAS</sequence>
<name>A0A1G6SRK0_9NOCA</name>
<dbReference type="Proteomes" id="UP000199417">
    <property type="component" value="Unassembled WGS sequence"/>
</dbReference>
<dbReference type="PROSITE" id="PS51257">
    <property type="entry name" value="PROKAR_LIPOPROTEIN"/>
    <property type="match status" value="1"/>
</dbReference>
<feature type="signal peptide" evidence="1">
    <location>
        <begin position="1"/>
        <end position="27"/>
    </location>
</feature>
<gene>
    <name evidence="2" type="ORF">SAMN05444580_103235</name>
</gene>
<proteinExistence type="predicted"/>
<reference evidence="2 3" key="1">
    <citation type="submission" date="2016-10" db="EMBL/GenBank/DDBJ databases">
        <authorList>
            <person name="de Groot N.N."/>
        </authorList>
    </citation>
    <scope>NUCLEOTIDE SEQUENCE [LARGE SCALE GENOMIC DNA]</scope>
    <source>
        <strain evidence="2 3">JCM 11308</strain>
    </source>
</reference>
<evidence type="ECO:0008006" key="4">
    <source>
        <dbReference type="Google" id="ProtNLM"/>
    </source>
</evidence>
<keyword evidence="3" id="KW-1185">Reference proteome</keyword>